<keyword evidence="6" id="KW-0812">Transmembrane</keyword>
<dbReference type="Pfam" id="PF11815">
    <property type="entry name" value="DUF3336"/>
    <property type="match status" value="1"/>
</dbReference>
<dbReference type="PANTHER" id="PTHR14226:SF66">
    <property type="entry name" value="TRIACYLGLYCEROL LIPASE PTL2"/>
    <property type="match status" value="1"/>
</dbReference>
<keyword evidence="4 5" id="KW-0443">Lipid metabolism</keyword>
<feature type="active site" description="Proton acceptor" evidence="5">
    <location>
        <position position="438"/>
    </location>
</feature>
<protein>
    <recommendedName>
        <fullName evidence="6">Patatin-like phospholipase domain-containing protein</fullName>
        <ecNumber evidence="6">3.1.1.-</ecNumber>
    </recommendedName>
</protein>
<feature type="compositionally biased region" description="Low complexity" evidence="7">
    <location>
        <begin position="729"/>
        <end position="745"/>
    </location>
</feature>
<evidence type="ECO:0000256" key="5">
    <source>
        <dbReference type="PROSITE-ProRule" id="PRU01161"/>
    </source>
</evidence>
<dbReference type="CDD" id="cd07232">
    <property type="entry name" value="Pat_PLPL"/>
    <property type="match status" value="1"/>
</dbReference>
<proteinExistence type="inferred from homology"/>
<dbReference type="SUPFAM" id="SSF52151">
    <property type="entry name" value="FabD/lysophospholipase-like"/>
    <property type="match status" value="1"/>
</dbReference>
<dbReference type="PROSITE" id="PS51635">
    <property type="entry name" value="PNPLA"/>
    <property type="match status" value="1"/>
</dbReference>
<dbReference type="Pfam" id="PF01734">
    <property type="entry name" value="Patatin"/>
    <property type="match status" value="1"/>
</dbReference>
<sequence length="745" mass="83969">MVDPNLKKKSEKHSPLATNKPKNKPTATATDTATATATINSRDHTNNPNKRRIKEFDVEYVNEDHVAAFVKALAQDPLNNSENSPEHISASSQLMPVRKKLPRKERRLAREQEAITPNGISQSLLRYPLIICIGFTILVELLLYIGLRQIVRVWENSISCWIICRMKVIQHLKKYRQSDDPEDAFNLKDVLYACLKQNFAGIENSKLYSNTYLGTKVLVEEYVNEVTRAIDALARSPHLSSKDKLLAFKLYSRNYGRSAFCLSGGAGFGYYHLGVIRALLDRNLLPSIITGTSAGSLLGAIVCTRTDEELRQVLVPGLAERINIVDGTFVDRLKNYFKTGAIFDSEKWCREAMWYTRGSMTFKEAYERTGRIYNVSVVPSDAHSPPKLLNYITAPDCVIWSAVLASAAIPGVLNAVVLMQKTKTGQLIPYNYGHRFKDGSLRTDIPSQTLHNYFNVNYTIVSQVNPHIHLFFYAPQGSPGRPVTHLNGKGWRGGFLASTMEQVLKLELSKWLKVLRDLDLLPKLLNQDWSSIWLQKFDGDVTILPKSKLSDWLHLLSDPNEERLKMLFRVGELRTWPKITMISNRMRIENAIELNRKALKNTIYNMRHKDDIKTAAVDQNQKTATGPSIMSDSSFQQQIQSLQSQMKDGLVLGSGTSDECSGSEADEQKFLKSRRASIASSGHNMTEEDLKEEESRRRRFLAQFSDRREVIDGQEIVADANRHLDSDSDSISSISSISSTSTSTA</sequence>
<evidence type="ECO:0000256" key="3">
    <source>
        <dbReference type="ARBA" id="ARBA00022963"/>
    </source>
</evidence>
<feature type="transmembrane region" description="Helical" evidence="6">
    <location>
        <begin position="127"/>
        <end position="147"/>
    </location>
</feature>
<keyword evidence="10" id="KW-1185">Reference proteome</keyword>
<comment type="similarity">
    <text evidence="1 6">Belongs to the PLPL family.</text>
</comment>
<comment type="caution">
    <text evidence="9">The sequence shown here is derived from an EMBL/GenBank/DDBJ whole genome shotgun (WGS) entry which is preliminary data.</text>
</comment>
<dbReference type="InterPro" id="IPR021771">
    <property type="entry name" value="Triacylglycerol_lipase_N"/>
</dbReference>
<dbReference type="InterPro" id="IPR050301">
    <property type="entry name" value="NTE"/>
</dbReference>
<comment type="function">
    <text evidence="6">Lipid hydrolase.</text>
</comment>
<dbReference type="GO" id="GO:0016787">
    <property type="term" value="F:hydrolase activity"/>
    <property type="evidence" value="ECO:0007669"/>
    <property type="project" value="UniProtKB-KW"/>
</dbReference>
<dbReference type="Proteomes" id="UP001448207">
    <property type="component" value="Unassembled WGS sequence"/>
</dbReference>
<evidence type="ECO:0000256" key="1">
    <source>
        <dbReference type="ARBA" id="ARBA00006104"/>
    </source>
</evidence>
<feature type="domain" description="PNPLA" evidence="8">
    <location>
        <begin position="260"/>
        <end position="451"/>
    </location>
</feature>
<dbReference type="InterPro" id="IPR016035">
    <property type="entry name" value="Acyl_Trfase/lysoPLipase"/>
</dbReference>
<keyword evidence="2 5" id="KW-0378">Hydrolase</keyword>
<evidence type="ECO:0000256" key="6">
    <source>
        <dbReference type="RuleBase" id="RU362055"/>
    </source>
</evidence>
<feature type="active site" description="Nucleophile" evidence="5">
    <location>
        <position position="293"/>
    </location>
</feature>
<feature type="compositionally biased region" description="Low complexity" evidence="7">
    <location>
        <begin position="17"/>
        <end position="38"/>
    </location>
</feature>
<keyword evidence="9" id="KW-0808">Transferase</keyword>
<feature type="compositionally biased region" description="Basic and acidic residues" evidence="7">
    <location>
        <begin position="1"/>
        <end position="14"/>
    </location>
</feature>
<evidence type="ECO:0000256" key="7">
    <source>
        <dbReference type="SAM" id="MobiDB-lite"/>
    </source>
</evidence>
<evidence type="ECO:0000259" key="8">
    <source>
        <dbReference type="PROSITE" id="PS51635"/>
    </source>
</evidence>
<keyword evidence="6" id="KW-0472">Membrane</keyword>
<dbReference type="PANTHER" id="PTHR14226">
    <property type="entry name" value="NEUROPATHY TARGET ESTERASE/SWISS CHEESE D.MELANOGASTER"/>
    <property type="match status" value="1"/>
</dbReference>
<feature type="region of interest" description="Disordered" evidence="7">
    <location>
        <begin position="720"/>
        <end position="745"/>
    </location>
</feature>
<name>A0ABR3BE19_PHYBL</name>
<feature type="transmembrane region" description="Helical" evidence="6">
    <location>
        <begin position="398"/>
        <end position="419"/>
    </location>
</feature>
<feature type="region of interest" description="Disordered" evidence="7">
    <location>
        <begin position="673"/>
        <end position="697"/>
    </location>
</feature>
<keyword evidence="3 5" id="KW-0442">Lipid degradation</keyword>
<dbReference type="EC" id="3.1.1.-" evidence="6"/>
<evidence type="ECO:0000313" key="10">
    <source>
        <dbReference type="Proteomes" id="UP001448207"/>
    </source>
</evidence>
<evidence type="ECO:0000256" key="2">
    <source>
        <dbReference type="ARBA" id="ARBA00022801"/>
    </source>
</evidence>
<feature type="region of interest" description="Disordered" evidence="7">
    <location>
        <begin position="1"/>
        <end position="50"/>
    </location>
</feature>
<feature type="short sequence motif" description="GXSXG" evidence="5">
    <location>
        <begin position="291"/>
        <end position="295"/>
    </location>
</feature>
<dbReference type="GO" id="GO:0016740">
    <property type="term" value="F:transferase activity"/>
    <property type="evidence" value="ECO:0007669"/>
    <property type="project" value="UniProtKB-KW"/>
</dbReference>
<comment type="subcellular location">
    <subcellularLocation>
        <location evidence="6">Membrane</location>
        <topology evidence="6">Single-pass membrane protein</topology>
    </subcellularLocation>
</comment>
<evidence type="ECO:0000313" key="9">
    <source>
        <dbReference type="EMBL" id="KAL0097093.1"/>
    </source>
</evidence>
<reference evidence="9 10" key="1">
    <citation type="submission" date="2024-04" db="EMBL/GenBank/DDBJ databases">
        <title>Symmetric and asymmetric DNA N6-adenine methylation regulates different biological responses in Mucorales.</title>
        <authorList>
            <consortium name="Lawrence Berkeley National Laboratory"/>
            <person name="Lax C."/>
            <person name="Mondo S.J."/>
            <person name="Osorio-Concepcion M."/>
            <person name="Muszewska A."/>
            <person name="Corrochano-Luque M."/>
            <person name="Gutierrez G."/>
            <person name="Riley R."/>
            <person name="Lipzen A."/>
            <person name="Guo J."/>
            <person name="Hundley H."/>
            <person name="Amirebrahimi M."/>
            <person name="Ng V."/>
            <person name="Lorenzo-Gutierrez D."/>
            <person name="Binder U."/>
            <person name="Yang J."/>
            <person name="Song Y."/>
            <person name="Canovas D."/>
            <person name="Navarro E."/>
            <person name="Freitag M."/>
            <person name="Gabaldon T."/>
            <person name="Grigoriev I.V."/>
            <person name="Corrochano L.M."/>
            <person name="Nicolas F.E."/>
            <person name="Garre V."/>
        </authorList>
    </citation>
    <scope>NUCLEOTIDE SEQUENCE [LARGE SCALE GENOMIC DNA]</scope>
    <source>
        <strain evidence="9 10">L51</strain>
    </source>
</reference>
<comment type="caution">
    <text evidence="5 6">Lacks conserved residue(s) required for the propagation of feature annotation.</text>
</comment>
<keyword evidence="6" id="KW-1133">Transmembrane helix</keyword>
<organism evidence="9 10">
    <name type="scientific">Phycomyces blakesleeanus</name>
    <dbReference type="NCBI Taxonomy" id="4837"/>
    <lineage>
        <taxon>Eukaryota</taxon>
        <taxon>Fungi</taxon>
        <taxon>Fungi incertae sedis</taxon>
        <taxon>Mucoromycota</taxon>
        <taxon>Mucoromycotina</taxon>
        <taxon>Mucoromycetes</taxon>
        <taxon>Mucorales</taxon>
        <taxon>Phycomycetaceae</taxon>
        <taxon>Phycomyces</taxon>
    </lineage>
</organism>
<dbReference type="Gene3D" id="3.40.1090.10">
    <property type="entry name" value="Cytosolic phospholipase A2 catalytic domain"/>
    <property type="match status" value="2"/>
</dbReference>
<dbReference type="EMBL" id="JBCLYO010000001">
    <property type="protein sequence ID" value="KAL0097093.1"/>
    <property type="molecule type" value="Genomic_DNA"/>
</dbReference>
<accession>A0ABR3BE19</accession>
<evidence type="ECO:0000256" key="4">
    <source>
        <dbReference type="ARBA" id="ARBA00023098"/>
    </source>
</evidence>
<dbReference type="InterPro" id="IPR002641">
    <property type="entry name" value="PNPLA_dom"/>
</dbReference>
<feature type="compositionally biased region" description="Basic and acidic residues" evidence="7">
    <location>
        <begin position="685"/>
        <end position="696"/>
    </location>
</feature>
<gene>
    <name evidence="9" type="ORF">J3Q64DRAFT_1631726</name>
</gene>